<keyword evidence="9" id="KW-1185">Reference proteome</keyword>
<evidence type="ECO:0000256" key="4">
    <source>
        <dbReference type="ARBA" id="ARBA00023134"/>
    </source>
</evidence>
<reference evidence="8 9" key="1">
    <citation type="journal article" date="2021" name="ISME J.">
        <title>Genomic evolution of the class Acidithiobacillia: deep-branching Proteobacteria living in extreme acidic conditions.</title>
        <authorList>
            <person name="Moya-Beltran A."/>
            <person name="Beard S."/>
            <person name="Rojas-Villalobos C."/>
            <person name="Issotta F."/>
            <person name="Gallardo Y."/>
            <person name="Ulloa R."/>
            <person name="Giaveno A."/>
            <person name="Degli Esposti M."/>
            <person name="Johnson D.B."/>
            <person name="Quatrini R."/>
        </authorList>
    </citation>
    <scope>NUCLEOTIDE SEQUENCE [LARGE SCALE GENOMIC DNA]</scope>
    <source>
        <strain evidence="8 9">ATCC 19703</strain>
    </source>
</reference>
<keyword evidence="3" id="KW-0378">Hydrolase</keyword>
<evidence type="ECO:0000256" key="3">
    <source>
        <dbReference type="ARBA" id="ARBA00022801"/>
    </source>
</evidence>
<keyword evidence="5" id="KW-0472">Membrane</keyword>
<dbReference type="PANTHER" id="PTHR10465">
    <property type="entry name" value="TRANSMEMBRANE GTPASE FZO1"/>
    <property type="match status" value="1"/>
</dbReference>
<sequence length="751" mass="86653">MNQIEITHNPFTVDTKFLINGQPPAEGCKLSSYKESRLQIWVESLFDELNNLFNGEDDFHVIFTGVESDFLDIQAAAIMAKEKGIHADVDWISVQPAETRLEKIKELINEAKSHPQFGSYLDNNEKVRESLEEAFNCDFDVYVVATMSAGKSTLINAMLGNDLLPAANEATTATITRIIDDEQVKGKFKAKRFDEMGNILESEENIGLEKLKIWNQQEGTFRIDIEGDIVAIEKRDNVRLVLTDTPGPNNSQNDEHRRKTMEFIQDSRRNPLILYILNGTQLSTHDDKILLNLVAKQMSEGGKQSKDRFIFVVNKMDAFDPEKGEDPSKTLDNVRNYLKSNGILNPLVYPVSAYLTGLIRKPHDGHSRKERCDFQGLADLFSEQPCMNLVQYMPITSRVKRTLSEKKYTPLMVSSGLPAVEVMIDEYIDKYNLPHRLKRAYDALLQSIKVGLNEAHLIEQLNDDQKVLDQLLTEIQELKNRKKKSFDSETYKENINKDGKHLPQSTVDLLVKIEADHKNYTKHISERFDGGVDVKKANMMVREVEEDLNAHYQQLINEYEKAYISSQELIRYELENDYKFYVAELFDHCQNLNLPMLAGIKQTITDISVNLIVGKEDIDTKSVKTGSYEVSDSKWWNPFSWGSTKTRSTCEDQEFVDLKKFWQNHEFDLRNQYSTLQKSARKKIEKKKDDLVEYFLSFMEREFTNKFDELIASLESKVNDKDERVQAIEAAKQRLEWINGFKEKLDRTMSV</sequence>
<dbReference type="Pfam" id="PF00350">
    <property type="entry name" value="Dynamin_N"/>
    <property type="match status" value="1"/>
</dbReference>
<accession>A0ABS5ZNE8</accession>
<organism evidence="8 9">
    <name type="scientific">Acidithiobacillus concretivorus</name>
    <dbReference type="NCBI Taxonomy" id="3063952"/>
    <lineage>
        <taxon>Bacteria</taxon>
        <taxon>Pseudomonadati</taxon>
        <taxon>Pseudomonadota</taxon>
        <taxon>Acidithiobacillia</taxon>
        <taxon>Acidithiobacillales</taxon>
        <taxon>Acidithiobacillaceae</taxon>
        <taxon>Acidithiobacillus</taxon>
    </lineage>
</organism>
<dbReference type="RefSeq" id="WP_215862732.1">
    <property type="nucleotide sequence ID" value="NZ_JABELD010000017.1"/>
</dbReference>
<evidence type="ECO:0000256" key="6">
    <source>
        <dbReference type="SAM" id="Coils"/>
    </source>
</evidence>
<proteinExistence type="predicted"/>
<gene>
    <name evidence="8" type="ORF">HJG40_02465</name>
</gene>
<keyword evidence="4" id="KW-0342">GTP-binding</keyword>
<dbReference type="InterPro" id="IPR045063">
    <property type="entry name" value="Dynamin_N"/>
</dbReference>
<name>A0ABS5ZNE8_9PROT</name>
<dbReference type="SUPFAM" id="SSF52540">
    <property type="entry name" value="P-loop containing nucleoside triphosphate hydrolases"/>
    <property type="match status" value="1"/>
</dbReference>
<dbReference type="Gene3D" id="3.40.50.300">
    <property type="entry name" value="P-loop containing nucleotide triphosphate hydrolases"/>
    <property type="match status" value="1"/>
</dbReference>
<keyword evidence="2" id="KW-0547">Nucleotide-binding</keyword>
<dbReference type="Proteomes" id="UP001197028">
    <property type="component" value="Unassembled WGS sequence"/>
</dbReference>
<evidence type="ECO:0000313" key="9">
    <source>
        <dbReference type="Proteomes" id="UP001197028"/>
    </source>
</evidence>
<evidence type="ECO:0000256" key="1">
    <source>
        <dbReference type="ARBA" id="ARBA00004370"/>
    </source>
</evidence>
<evidence type="ECO:0000256" key="5">
    <source>
        <dbReference type="ARBA" id="ARBA00023136"/>
    </source>
</evidence>
<comment type="subcellular location">
    <subcellularLocation>
        <location evidence="1">Membrane</location>
    </subcellularLocation>
</comment>
<evidence type="ECO:0000259" key="7">
    <source>
        <dbReference type="Pfam" id="PF00350"/>
    </source>
</evidence>
<dbReference type="InterPro" id="IPR027417">
    <property type="entry name" value="P-loop_NTPase"/>
</dbReference>
<evidence type="ECO:0000313" key="8">
    <source>
        <dbReference type="EMBL" id="MBU2737688.1"/>
    </source>
</evidence>
<feature type="coiled-coil region" evidence="6">
    <location>
        <begin position="458"/>
        <end position="488"/>
    </location>
</feature>
<dbReference type="InterPro" id="IPR027094">
    <property type="entry name" value="Mitofusin_fam"/>
</dbReference>
<protein>
    <submittedName>
        <fullName evidence="8">50S ribosome-binding GTPase</fullName>
    </submittedName>
</protein>
<feature type="domain" description="Dynamin N-terminal" evidence="7">
    <location>
        <begin position="141"/>
        <end position="315"/>
    </location>
</feature>
<dbReference type="PANTHER" id="PTHR10465:SF0">
    <property type="entry name" value="SARCALUMENIN"/>
    <property type="match status" value="1"/>
</dbReference>
<keyword evidence="6" id="KW-0175">Coiled coil</keyword>
<comment type="caution">
    <text evidence="8">The sequence shown here is derived from an EMBL/GenBank/DDBJ whole genome shotgun (WGS) entry which is preliminary data.</text>
</comment>
<evidence type="ECO:0000256" key="2">
    <source>
        <dbReference type="ARBA" id="ARBA00022741"/>
    </source>
</evidence>
<dbReference type="EMBL" id="JABELD010000017">
    <property type="protein sequence ID" value="MBU2737688.1"/>
    <property type="molecule type" value="Genomic_DNA"/>
</dbReference>